<dbReference type="InterPro" id="IPR032805">
    <property type="entry name" value="Wax_synthase_dom"/>
</dbReference>
<organism evidence="10 11">
    <name type="scientific">Fusarium coffeatum</name>
    <dbReference type="NCBI Taxonomy" id="231269"/>
    <lineage>
        <taxon>Eukaryota</taxon>
        <taxon>Fungi</taxon>
        <taxon>Dikarya</taxon>
        <taxon>Ascomycota</taxon>
        <taxon>Pezizomycotina</taxon>
        <taxon>Sordariomycetes</taxon>
        <taxon>Hypocreomycetidae</taxon>
        <taxon>Hypocreales</taxon>
        <taxon>Nectriaceae</taxon>
        <taxon>Fusarium</taxon>
        <taxon>Fusarium incarnatum-equiseti species complex</taxon>
    </lineage>
</organism>
<dbReference type="GO" id="GO:0006629">
    <property type="term" value="P:lipid metabolic process"/>
    <property type="evidence" value="ECO:0007669"/>
    <property type="project" value="InterPro"/>
</dbReference>
<comment type="similarity">
    <text evidence="3">Belongs to the wax synthase family.</text>
</comment>
<evidence type="ECO:0000313" key="11">
    <source>
        <dbReference type="Proteomes" id="UP000253153"/>
    </source>
</evidence>
<dbReference type="AlphaFoldDB" id="A0A366QSL4"/>
<name>A0A366QSL4_9HYPO</name>
<evidence type="ECO:0000256" key="7">
    <source>
        <dbReference type="ARBA" id="ARBA00023136"/>
    </source>
</evidence>
<dbReference type="GO" id="GO:0016020">
    <property type="term" value="C:membrane"/>
    <property type="evidence" value="ECO:0007669"/>
    <property type="project" value="UniProtKB-SubCell"/>
</dbReference>
<feature type="domain" description="Wax synthase" evidence="9">
    <location>
        <begin position="227"/>
        <end position="302"/>
    </location>
</feature>
<evidence type="ECO:0000256" key="4">
    <source>
        <dbReference type="ARBA" id="ARBA00022679"/>
    </source>
</evidence>
<keyword evidence="7 8" id="KW-0472">Membrane</keyword>
<reference evidence="10 11" key="1">
    <citation type="submission" date="2018-06" db="EMBL/GenBank/DDBJ databases">
        <title>Fusarium incarnatum-equiseti species complex species 28.</title>
        <authorList>
            <person name="Gardiner D.M."/>
        </authorList>
    </citation>
    <scope>NUCLEOTIDE SEQUENCE [LARGE SCALE GENOMIC DNA]</scope>
    <source>
        <strain evidence="10 11">FIESC_28</strain>
    </source>
</reference>
<dbReference type="OrthoDB" id="1077582at2759"/>
<comment type="subcellular location">
    <subcellularLocation>
        <location evidence="1">Membrane</location>
        <topology evidence="1">Multi-pass membrane protein</topology>
    </subcellularLocation>
</comment>
<dbReference type="InterPro" id="IPR044851">
    <property type="entry name" value="Wax_synthase"/>
</dbReference>
<evidence type="ECO:0000259" key="9">
    <source>
        <dbReference type="Pfam" id="PF13813"/>
    </source>
</evidence>
<evidence type="ECO:0000256" key="2">
    <source>
        <dbReference type="ARBA" id="ARBA00005179"/>
    </source>
</evidence>
<dbReference type="Pfam" id="PF13813">
    <property type="entry name" value="MBOAT_2"/>
    <property type="match status" value="1"/>
</dbReference>
<dbReference type="GO" id="GO:0008374">
    <property type="term" value="F:O-acyltransferase activity"/>
    <property type="evidence" value="ECO:0007669"/>
    <property type="project" value="InterPro"/>
</dbReference>
<dbReference type="PANTHER" id="PTHR31595">
    <property type="entry name" value="LONG-CHAIN-ALCOHOL O-FATTY-ACYLTRANSFERASE 3-RELATED"/>
    <property type="match status" value="1"/>
</dbReference>
<dbReference type="RefSeq" id="XP_031011055.1">
    <property type="nucleotide sequence ID" value="XM_031164887.1"/>
</dbReference>
<keyword evidence="11" id="KW-1185">Reference proteome</keyword>
<dbReference type="PANTHER" id="PTHR31595:SF57">
    <property type="entry name" value="OS04G0481900 PROTEIN"/>
    <property type="match status" value="1"/>
</dbReference>
<accession>A0A366QSL4</accession>
<proteinExistence type="inferred from homology"/>
<evidence type="ECO:0000256" key="5">
    <source>
        <dbReference type="ARBA" id="ARBA00022692"/>
    </source>
</evidence>
<protein>
    <recommendedName>
        <fullName evidence="9">Wax synthase domain-containing protein</fullName>
    </recommendedName>
</protein>
<dbReference type="GeneID" id="42000183"/>
<keyword evidence="5 8" id="KW-0812">Transmembrane</keyword>
<comment type="caution">
    <text evidence="10">The sequence shown here is derived from an EMBL/GenBank/DDBJ whole genome shotgun (WGS) entry which is preliminary data.</text>
</comment>
<feature type="transmembrane region" description="Helical" evidence="8">
    <location>
        <begin position="35"/>
        <end position="56"/>
    </location>
</feature>
<evidence type="ECO:0000313" key="10">
    <source>
        <dbReference type="EMBL" id="RBR07258.1"/>
    </source>
</evidence>
<keyword evidence="4" id="KW-0808">Transferase</keyword>
<evidence type="ECO:0000256" key="1">
    <source>
        <dbReference type="ARBA" id="ARBA00004141"/>
    </source>
</evidence>
<evidence type="ECO:0000256" key="6">
    <source>
        <dbReference type="ARBA" id="ARBA00022989"/>
    </source>
</evidence>
<feature type="transmembrane region" description="Helical" evidence="8">
    <location>
        <begin position="343"/>
        <end position="363"/>
    </location>
</feature>
<feature type="transmembrane region" description="Helical" evidence="8">
    <location>
        <begin position="12"/>
        <end position="29"/>
    </location>
</feature>
<gene>
    <name evidence="10" type="ORF">FIESC28_10757</name>
</gene>
<keyword evidence="6 8" id="KW-1133">Transmembrane helix</keyword>
<dbReference type="Proteomes" id="UP000253153">
    <property type="component" value="Unassembled WGS sequence"/>
</dbReference>
<dbReference type="EMBL" id="QKXC01000320">
    <property type="protein sequence ID" value="RBR07258.1"/>
    <property type="molecule type" value="Genomic_DNA"/>
</dbReference>
<comment type="pathway">
    <text evidence="2">Secondary metabolite biosynthesis.</text>
</comment>
<evidence type="ECO:0000256" key="3">
    <source>
        <dbReference type="ARBA" id="ARBA00007282"/>
    </source>
</evidence>
<evidence type="ECO:0000256" key="8">
    <source>
        <dbReference type="SAM" id="Phobius"/>
    </source>
</evidence>
<sequence length="383" mass="43776">MESLPVTSGLRIWGTICIYLFTFSSTVVFTRQNAILFRLTAIAILCYLNYVFHLAILETSMTTTQKCAVCNMSWGFWVSGAEQLLLSHFDAEDLIDKSEGRVSNLTLLFRGVKLYFNLRRVGVRGDVSMRRRKSQTRAQLLRSKMIELLGLYLTLDVALNAPLPEGHLVTRDKETLFSLSNLTVEDLSFRFAGTFGYWLLSFVCNRFNNACAAIASLALGLSQPNEWPSLNGPISACYTVRGFWGTFWHRLYRRQLTGWGDFIPDKILRLRRGTLLSRYSRLTLAFLLSGLMHHPMVSVYRLGAEDMWSCEKFFLLQAFGVMVEDAVQGMTRQLAIPRPMRRFVGYTWVVVFLVWSTPVWMFPPMRQGDSGQMVPFSLVSLLK</sequence>